<dbReference type="RefSeq" id="WP_169771575.1">
    <property type="nucleotide sequence ID" value="NZ_JABCUQ010000003.1"/>
</dbReference>
<evidence type="ECO:0000313" key="1">
    <source>
        <dbReference type="EMBL" id="NMW64450.1"/>
    </source>
</evidence>
<dbReference type="Gene3D" id="2.20.110.10">
    <property type="entry name" value="Histone H3 K4-specific methyltransferase SET7/9 N-terminal domain"/>
    <property type="match status" value="1"/>
</dbReference>
<evidence type="ECO:0008006" key="3">
    <source>
        <dbReference type="Google" id="ProtNLM"/>
    </source>
</evidence>
<accession>A0A7Y0U005</accession>
<dbReference type="InterPro" id="IPR011652">
    <property type="entry name" value="MORN_2"/>
</dbReference>
<gene>
    <name evidence="1" type="ORF">HHJ78_02625</name>
</gene>
<dbReference type="SUPFAM" id="SSF82185">
    <property type="entry name" value="Histone H3 K4-specific methyltransferase SET7/9 N-terminal domain"/>
    <property type="match status" value="1"/>
</dbReference>
<comment type="caution">
    <text evidence="1">The sequence shown here is derived from an EMBL/GenBank/DDBJ whole genome shotgun (WGS) entry which is preliminary data.</text>
</comment>
<sequence length="99" mass="11939">MSKETKSVTCYYPDGQKRYEEWWQDGVFHRDGGKPARIGYYPDGQVKCEEWWQDGRRHRDDGKPARIEYHPDGQVKREEWYQDGEPVSPLSRLYQRSKQ</sequence>
<evidence type="ECO:0000313" key="2">
    <source>
        <dbReference type="Proteomes" id="UP000578252"/>
    </source>
</evidence>
<proteinExistence type="predicted"/>
<reference evidence="1 2" key="1">
    <citation type="submission" date="2020-04" db="EMBL/GenBank/DDBJ databases">
        <title>Antimicrobial susceptibility and clonality of vaginal-derived multi-drug resistant Mobiluncus isolates in China.</title>
        <authorList>
            <person name="Zhang X."/>
        </authorList>
    </citation>
    <scope>NUCLEOTIDE SEQUENCE [LARGE SCALE GENOMIC DNA]</scope>
    <source>
        <strain evidence="1 2">13</strain>
    </source>
</reference>
<organism evidence="1 2">
    <name type="scientific">Mobiluncus mulieris</name>
    <dbReference type="NCBI Taxonomy" id="2052"/>
    <lineage>
        <taxon>Bacteria</taxon>
        <taxon>Bacillati</taxon>
        <taxon>Actinomycetota</taxon>
        <taxon>Actinomycetes</taxon>
        <taxon>Actinomycetales</taxon>
        <taxon>Actinomycetaceae</taxon>
        <taxon>Mobiluncus</taxon>
    </lineage>
</organism>
<protein>
    <recommendedName>
        <fullName evidence="3">MORN repeat variant</fullName>
    </recommendedName>
</protein>
<dbReference type="AlphaFoldDB" id="A0A7Y0U005"/>
<dbReference type="Pfam" id="PF07661">
    <property type="entry name" value="MORN_2"/>
    <property type="match status" value="1"/>
</dbReference>
<dbReference type="Proteomes" id="UP000578252">
    <property type="component" value="Unassembled WGS sequence"/>
</dbReference>
<name>A0A7Y0U005_9ACTO</name>
<dbReference type="EMBL" id="JABCUR010000002">
    <property type="protein sequence ID" value="NMW64450.1"/>
    <property type="molecule type" value="Genomic_DNA"/>
</dbReference>